<gene>
    <name evidence="2" type="ORF">S01H4_21996</name>
</gene>
<feature type="non-terminal residue" evidence="2">
    <location>
        <position position="1"/>
    </location>
</feature>
<comment type="caution">
    <text evidence="2">The sequence shown here is derived from an EMBL/GenBank/DDBJ whole genome shotgun (WGS) entry which is preliminary data.</text>
</comment>
<sequence length="104" mass="12612">NLELQHRLIVLDINGVFCYRYFIRNIPEDKKALLKTFDNLEYIFIGDFIVYFRPYWRDFLEFCFKFGTVGFYSSTGSANVRKILEVLLQGQKRKAKFSWFRECR</sequence>
<dbReference type="Pfam" id="PF03031">
    <property type="entry name" value="NIF"/>
    <property type="match status" value="1"/>
</dbReference>
<protein>
    <recommendedName>
        <fullName evidence="1">FCP1 homology domain-containing protein</fullName>
    </recommendedName>
</protein>
<dbReference type="SUPFAM" id="SSF56784">
    <property type="entry name" value="HAD-like"/>
    <property type="match status" value="1"/>
</dbReference>
<accession>X1BJ24</accession>
<feature type="domain" description="FCP1 homology" evidence="1">
    <location>
        <begin position="8"/>
        <end position="102"/>
    </location>
</feature>
<dbReference type="InterPro" id="IPR036412">
    <property type="entry name" value="HAD-like_sf"/>
</dbReference>
<dbReference type="InterPro" id="IPR004274">
    <property type="entry name" value="FCP1_dom"/>
</dbReference>
<dbReference type="InterPro" id="IPR023214">
    <property type="entry name" value="HAD_sf"/>
</dbReference>
<name>X1BJ24_9ZZZZ</name>
<proteinExistence type="predicted"/>
<reference evidence="2" key="1">
    <citation type="journal article" date="2014" name="Front. Microbiol.">
        <title>High frequency of phylogenetically diverse reductive dehalogenase-homologous genes in deep subseafloor sedimentary metagenomes.</title>
        <authorList>
            <person name="Kawai M."/>
            <person name="Futagami T."/>
            <person name="Toyoda A."/>
            <person name="Takaki Y."/>
            <person name="Nishi S."/>
            <person name="Hori S."/>
            <person name="Arai W."/>
            <person name="Tsubouchi T."/>
            <person name="Morono Y."/>
            <person name="Uchiyama I."/>
            <person name="Ito T."/>
            <person name="Fujiyama A."/>
            <person name="Inagaki F."/>
            <person name="Takami H."/>
        </authorList>
    </citation>
    <scope>NUCLEOTIDE SEQUENCE</scope>
    <source>
        <strain evidence="2">Expedition CK06-06</strain>
    </source>
</reference>
<evidence type="ECO:0000313" key="2">
    <source>
        <dbReference type="EMBL" id="GAG84093.1"/>
    </source>
</evidence>
<organism evidence="2">
    <name type="scientific">marine sediment metagenome</name>
    <dbReference type="NCBI Taxonomy" id="412755"/>
    <lineage>
        <taxon>unclassified sequences</taxon>
        <taxon>metagenomes</taxon>
        <taxon>ecological metagenomes</taxon>
    </lineage>
</organism>
<evidence type="ECO:0000259" key="1">
    <source>
        <dbReference type="Pfam" id="PF03031"/>
    </source>
</evidence>
<dbReference type="EMBL" id="BART01010025">
    <property type="protein sequence ID" value="GAG84093.1"/>
    <property type="molecule type" value="Genomic_DNA"/>
</dbReference>
<dbReference type="AlphaFoldDB" id="X1BJ24"/>
<dbReference type="Gene3D" id="3.40.50.1000">
    <property type="entry name" value="HAD superfamily/HAD-like"/>
    <property type="match status" value="1"/>
</dbReference>